<accession>A0AAU9RZV7</accession>
<sequence>MTIQVPDSVGLLHHKEYPFSINDDMGSRINEHEQSIGDLRAEIRDVQGTPPPSASKSDDEPKTPAGSS</sequence>
<reference evidence="2 3" key="1">
    <citation type="submission" date="2022-03" db="EMBL/GenBank/DDBJ databases">
        <authorList>
            <person name="Nunn A."/>
            <person name="Chopra R."/>
            <person name="Nunn A."/>
            <person name="Contreras Garrido A."/>
        </authorList>
    </citation>
    <scope>NUCLEOTIDE SEQUENCE [LARGE SCALE GENOMIC DNA]</scope>
</reference>
<keyword evidence="3" id="KW-1185">Reference proteome</keyword>
<dbReference type="Proteomes" id="UP000836841">
    <property type="component" value="Chromosome 3"/>
</dbReference>
<evidence type="ECO:0000256" key="1">
    <source>
        <dbReference type="SAM" id="MobiDB-lite"/>
    </source>
</evidence>
<protein>
    <submittedName>
        <fullName evidence="2">Uncharacterized protein</fullName>
    </submittedName>
</protein>
<proteinExistence type="predicted"/>
<organism evidence="2 3">
    <name type="scientific">Thlaspi arvense</name>
    <name type="common">Field penny-cress</name>
    <dbReference type="NCBI Taxonomy" id="13288"/>
    <lineage>
        <taxon>Eukaryota</taxon>
        <taxon>Viridiplantae</taxon>
        <taxon>Streptophyta</taxon>
        <taxon>Embryophyta</taxon>
        <taxon>Tracheophyta</taxon>
        <taxon>Spermatophyta</taxon>
        <taxon>Magnoliopsida</taxon>
        <taxon>eudicotyledons</taxon>
        <taxon>Gunneridae</taxon>
        <taxon>Pentapetalae</taxon>
        <taxon>rosids</taxon>
        <taxon>malvids</taxon>
        <taxon>Brassicales</taxon>
        <taxon>Brassicaceae</taxon>
        <taxon>Thlaspideae</taxon>
        <taxon>Thlaspi</taxon>
    </lineage>
</organism>
<evidence type="ECO:0000313" key="3">
    <source>
        <dbReference type="Proteomes" id="UP000836841"/>
    </source>
</evidence>
<feature type="region of interest" description="Disordered" evidence="1">
    <location>
        <begin position="38"/>
        <end position="68"/>
    </location>
</feature>
<name>A0AAU9RZV7_THLAR</name>
<dbReference type="EMBL" id="OU466859">
    <property type="protein sequence ID" value="CAH2053531.1"/>
    <property type="molecule type" value="Genomic_DNA"/>
</dbReference>
<evidence type="ECO:0000313" key="2">
    <source>
        <dbReference type="EMBL" id="CAH2053531.1"/>
    </source>
</evidence>
<dbReference type="AlphaFoldDB" id="A0AAU9RZV7"/>
<gene>
    <name evidence="2" type="ORF">TAV2_LOCUS10199</name>
</gene>